<reference evidence="2 3" key="1">
    <citation type="submission" date="2022-06" db="EMBL/GenBank/DDBJ databases">
        <title>New Species of the Genus Actinoplanes, ActinopZanes ferrugineus.</title>
        <authorList>
            <person name="Ding P."/>
        </authorList>
    </citation>
    <scope>NUCLEOTIDE SEQUENCE [LARGE SCALE GENOMIC DNA]</scope>
    <source>
        <strain evidence="2 3">TRM88003</strain>
    </source>
</reference>
<feature type="signal peptide" evidence="1">
    <location>
        <begin position="1"/>
        <end position="28"/>
    </location>
</feature>
<keyword evidence="3" id="KW-1185">Reference proteome</keyword>
<comment type="caution">
    <text evidence="2">The sequence shown here is derived from an EMBL/GenBank/DDBJ whole genome shotgun (WGS) entry which is preliminary data.</text>
</comment>
<evidence type="ECO:0000313" key="3">
    <source>
        <dbReference type="Proteomes" id="UP001523369"/>
    </source>
</evidence>
<gene>
    <name evidence="2" type="ORF">M1L60_24620</name>
</gene>
<name>A0ABT1DUR5_9ACTN</name>
<accession>A0ABT1DUR5</accession>
<evidence type="ECO:0000313" key="2">
    <source>
        <dbReference type="EMBL" id="MCO8273786.1"/>
    </source>
</evidence>
<sequence length="136" mass="14623">MIKSLLRPVLGLAALSAVLLGAAGPAAAAPSIRNYPTKIAQDAVARYGSAHIQWISGTTWDIAVADERYDGRTVCVRIQPSEAAAIDYCDNNGSANGIAQHYRISYPWYQAKVCVGAGGNWEAWCASYITRSIYDI</sequence>
<proteinExistence type="predicted"/>
<feature type="chain" id="PRO_5046349319" evidence="1">
    <location>
        <begin position="29"/>
        <end position="136"/>
    </location>
</feature>
<dbReference type="Proteomes" id="UP001523369">
    <property type="component" value="Unassembled WGS sequence"/>
</dbReference>
<dbReference type="EMBL" id="JAMYJR010000027">
    <property type="protein sequence ID" value="MCO8273786.1"/>
    <property type="molecule type" value="Genomic_DNA"/>
</dbReference>
<dbReference type="RefSeq" id="WP_253239865.1">
    <property type="nucleotide sequence ID" value="NZ_JAMYJR010000027.1"/>
</dbReference>
<keyword evidence="1" id="KW-0732">Signal</keyword>
<organism evidence="2 3">
    <name type="scientific">Paractinoplanes aksuensis</name>
    <dbReference type="NCBI Taxonomy" id="2939490"/>
    <lineage>
        <taxon>Bacteria</taxon>
        <taxon>Bacillati</taxon>
        <taxon>Actinomycetota</taxon>
        <taxon>Actinomycetes</taxon>
        <taxon>Micromonosporales</taxon>
        <taxon>Micromonosporaceae</taxon>
        <taxon>Paractinoplanes</taxon>
    </lineage>
</organism>
<evidence type="ECO:0000256" key="1">
    <source>
        <dbReference type="SAM" id="SignalP"/>
    </source>
</evidence>
<protein>
    <submittedName>
        <fullName evidence="2">Uncharacterized protein</fullName>
    </submittedName>
</protein>